<dbReference type="CDD" id="cd17557">
    <property type="entry name" value="REC_Rcp-like"/>
    <property type="match status" value="1"/>
</dbReference>
<keyword evidence="4" id="KW-1185">Reference proteome</keyword>
<dbReference type="SUPFAM" id="SSF52172">
    <property type="entry name" value="CheY-like"/>
    <property type="match status" value="1"/>
</dbReference>
<proteinExistence type="predicted"/>
<dbReference type="PANTHER" id="PTHR44520">
    <property type="entry name" value="RESPONSE REGULATOR RCP1-RELATED"/>
    <property type="match status" value="1"/>
</dbReference>
<name>A0A1L9B6C1_9BACT</name>
<reference evidence="3 4" key="2">
    <citation type="submission" date="2016-12" db="EMBL/GenBank/DDBJ databases">
        <title>Draft Genome Sequence of Cystobacter ferrugineus Strain Cbfe23.</title>
        <authorList>
            <person name="Akbar S."/>
            <person name="Dowd S.E."/>
            <person name="Stevens D.C."/>
        </authorList>
    </citation>
    <scope>NUCLEOTIDE SEQUENCE [LARGE SCALE GENOMIC DNA]</scope>
    <source>
        <strain evidence="3 4">Cbfe23</strain>
    </source>
</reference>
<accession>A0A1L9B6C1</accession>
<protein>
    <submittedName>
        <fullName evidence="3">Two-component system response regulator</fullName>
    </submittedName>
</protein>
<dbReference type="InterPro" id="IPR011006">
    <property type="entry name" value="CheY-like_superfamily"/>
</dbReference>
<sequence>MNRDLPILVVEDNDEDFDMLQMTFQGACIPNPLYRCTEGEEALDFLHQRGRYAAVKSAPRPGLILLDLNLAGLDGRQVLEHMKNDGRLKSIPVLVFSTSDNPKDVQSAYANGASGYLLKPVDLARFERMIRLFKEFWLDHIVMPEDDGREVAHG</sequence>
<dbReference type="Pfam" id="PF00072">
    <property type="entry name" value="Response_reg"/>
    <property type="match status" value="1"/>
</dbReference>
<comment type="caution">
    <text evidence="3">The sequence shown here is derived from an EMBL/GenBank/DDBJ whole genome shotgun (WGS) entry which is preliminary data.</text>
</comment>
<dbReference type="InterPro" id="IPR001789">
    <property type="entry name" value="Sig_transdc_resp-reg_receiver"/>
</dbReference>
<dbReference type="Gene3D" id="3.40.50.2300">
    <property type="match status" value="1"/>
</dbReference>
<organism evidence="3 4">
    <name type="scientific">Cystobacter ferrugineus</name>
    <dbReference type="NCBI Taxonomy" id="83449"/>
    <lineage>
        <taxon>Bacteria</taxon>
        <taxon>Pseudomonadati</taxon>
        <taxon>Myxococcota</taxon>
        <taxon>Myxococcia</taxon>
        <taxon>Myxococcales</taxon>
        <taxon>Cystobacterineae</taxon>
        <taxon>Archangiaceae</taxon>
        <taxon>Cystobacter</taxon>
    </lineage>
</organism>
<evidence type="ECO:0000313" key="4">
    <source>
        <dbReference type="Proteomes" id="UP000182229"/>
    </source>
</evidence>
<gene>
    <name evidence="3" type="ORF">BON30_26665</name>
</gene>
<dbReference type="RefSeq" id="WP_071901239.1">
    <property type="nucleotide sequence ID" value="NZ_MPIN01000007.1"/>
</dbReference>
<evidence type="ECO:0000259" key="2">
    <source>
        <dbReference type="PROSITE" id="PS50110"/>
    </source>
</evidence>
<dbReference type="STRING" id="83449.BON30_26665"/>
<dbReference type="OrthoDB" id="5510574at2"/>
<dbReference type="InterPro" id="IPR052893">
    <property type="entry name" value="TCS_response_regulator"/>
</dbReference>
<feature type="domain" description="Response regulatory" evidence="2">
    <location>
        <begin position="6"/>
        <end position="134"/>
    </location>
</feature>
<keyword evidence="1" id="KW-0597">Phosphoprotein</keyword>
<reference evidence="4" key="1">
    <citation type="submission" date="2016-11" db="EMBL/GenBank/DDBJ databases">
        <authorList>
            <person name="Shukria A."/>
            <person name="Stevens D.C."/>
        </authorList>
    </citation>
    <scope>NUCLEOTIDE SEQUENCE [LARGE SCALE GENOMIC DNA]</scope>
    <source>
        <strain evidence="4">Cbfe23</strain>
    </source>
</reference>
<dbReference type="PANTHER" id="PTHR44520:SF2">
    <property type="entry name" value="RESPONSE REGULATOR RCP1"/>
    <property type="match status" value="1"/>
</dbReference>
<dbReference type="GO" id="GO:0000160">
    <property type="term" value="P:phosphorelay signal transduction system"/>
    <property type="evidence" value="ECO:0007669"/>
    <property type="project" value="InterPro"/>
</dbReference>
<dbReference type="SMART" id="SM00448">
    <property type="entry name" value="REC"/>
    <property type="match status" value="1"/>
</dbReference>
<dbReference type="AlphaFoldDB" id="A0A1L9B6C1"/>
<evidence type="ECO:0000313" key="3">
    <source>
        <dbReference type="EMBL" id="OJH37770.1"/>
    </source>
</evidence>
<dbReference type="EMBL" id="MPIN01000007">
    <property type="protein sequence ID" value="OJH37770.1"/>
    <property type="molecule type" value="Genomic_DNA"/>
</dbReference>
<feature type="modified residue" description="4-aspartylphosphate" evidence="1">
    <location>
        <position position="67"/>
    </location>
</feature>
<evidence type="ECO:0000256" key="1">
    <source>
        <dbReference type="PROSITE-ProRule" id="PRU00169"/>
    </source>
</evidence>
<dbReference type="PROSITE" id="PS50110">
    <property type="entry name" value="RESPONSE_REGULATORY"/>
    <property type="match status" value="1"/>
</dbReference>
<dbReference type="Proteomes" id="UP000182229">
    <property type="component" value="Unassembled WGS sequence"/>
</dbReference>